<keyword evidence="7" id="KW-0961">Cell wall biogenesis/degradation</keyword>
<dbReference type="PANTHER" id="PTHR31375">
    <property type="match status" value="1"/>
</dbReference>
<evidence type="ECO:0000256" key="5">
    <source>
        <dbReference type="ARBA" id="ARBA00022801"/>
    </source>
</evidence>
<keyword evidence="3" id="KW-0134">Cell wall</keyword>
<protein>
    <recommendedName>
        <fullName evidence="12">Polygalacturonase</fullName>
    </recommendedName>
</protein>
<sequence>MALSKNCVYVICLTCLFAYSLAFTLANARHNPSPAPEVYSLTTAPAPKVDSPTATPTPTRDGLLGAFDVTKYGAAADAKTDSKLAFQAAWTNACKHAGDSTFIVPRGEFLVGPVSFCGPCNKSLNVEIRGTLKAPPDMSAFEDSTWLEFRDLSSINITGAGTRILDGQAEASYGRSGCHNVGGKCKNYPITLKIFKVSRGTDNGVRVKSWPGSPPNKANNLTFEDIIMTNVKNPIIIYQEYCPGKGCETNKPSQVKISDVLFKNIRGIATTKSEVILVCSSSMAWENIVLANIDLKYILPDGLATSTCNNAKGISITCMENPQPCS</sequence>
<dbReference type="SUPFAM" id="SSF51126">
    <property type="entry name" value="Pectin lyase-like"/>
    <property type="match status" value="1"/>
</dbReference>
<feature type="chain" id="PRO_5032709665" description="Polygalacturonase" evidence="9">
    <location>
        <begin position="23"/>
        <end position="326"/>
    </location>
</feature>
<evidence type="ECO:0000313" key="10">
    <source>
        <dbReference type="EMBL" id="KAF9599080.1"/>
    </source>
</evidence>
<evidence type="ECO:0000313" key="11">
    <source>
        <dbReference type="Proteomes" id="UP000631114"/>
    </source>
</evidence>
<dbReference type="InterPro" id="IPR011050">
    <property type="entry name" value="Pectin_lyase_fold/virulence"/>
</dbReference>
<dbReference type="Gene3D" id="2.160.20.10">
    <property type="entry name" value="Single-stranded right-handed beta-helix, Pectin lyase-like"/>
    <property type="match status" value="2"/>
</dbReference>
<feature type="signal peptide" evidence="9">
    <location>
        <begin position="1"/>
        <end position="22"/>
    </location>
</feature>
<dbReference type="Pfam" id="PF00295">
    <property type="entry name" value="Glyco_hydro_28"/>
    <property type="match status" value="2"/>
</dbReference>
<accession>A0A835LL94</accession>
<evidence type="ECO:0000256" key="4">
    <source>
        <dbReference type="ARBA" id="ARBA00022525"/>
    </source>
</evidence>
<evidence type="ECO:0000256" key="6">
    <source>
        <dbReference type="ARBA" id="ARBA00023295"/>
    </source>
</evidence>
<keyword evidence="11" id="KW-1185">Reference proteome</keyword>
<comment type="caution">
    <text evidence="10">The sequence shown here is derived from an EMBL/GenBank/DDBJ whole genome shotgun (WGS) entry which is preliminary data.</text>
</comment>
<evidence type="ECO:0000256" key="1">
    <source>
        <dbReference type="ARBA" id="ARBA00004191"/>
    </source>
</evidence>
<evidence type="ECO:0000256" key="8">
    <source>
        <dbReference type="RuleBase" id="RU361169"/>
    </source>
</evidence>
<keyword evidence="4" id="KW-0964">Secreted</keyword>
<dbReference type="EMBL" id="JADFTS010000007">
    <property type="protein sequence ID" value="KAF9599080.1"/>
    <property type="molecule type" value="Genomic_DNA"/>
</dbReference>
<dbReference type="AlphaFoldDB" id="A0A835LL94"/>
<dbReference type="GO" id="GO:0005975">
    <property type="term" value="P:carbohydrate metabolic process"/>
    <property type="evidence" value="ECO:0007669"/>
    <property type="project" value="InterPro"/>
</dbReference>
<evidence type="ECO:0000256" key="7">
    <source>
        <dbReference type="ARBA" id="ARBA00023316"/>
    </source>
</evidence>
<comment type="subcellular location">
    <subcellularLocation>
        <location evidence="1">Secreted</location>
        <location evidence="1">Cell wall</location>
    </subcellularLocation>
</comment>
<dbReference type="InterPro" id="IPR012334">
    <property type="entry name" value="Pectin_lyas_fold"/>
</dbReference>
<evidence type="ECO:0000256" key="3">
    <source>
        <dbReference type="ARBA" id="ARBA00022512"/>
    </source>
</evidence>
<keyword evidence="5 8" id="KW-0378">Hydrolase</keyword>
<dbReference type="GO" id="GO:0004650">
    <property type="term" value="F:polygalacturonase activity"/>
    <property type="evidence" value="ECO:0007669"/>
    <property type="project" value="InterPro"/>
</dbReference>
<keyword evidence="9" id="KW-0732">Signal</keyword>
<evidence type="ECO:0000256" key="2">
    <source>
        <dbReference type="ARBA" id="ARBA00008834"/>
    </source>
</evidence>
<keyword evidence="6 8" id="KW-0326">Glycosidase</keyword>
<name>A0A835LL94_9MAGN</name>
<dbReference type="OrthoDB" id="187139at2759"/>
<dbReference type="Proteomes" id="UP000631114">
    <property type="component" value="Unassembled WGS sequence"/>
</dbReference>
<dbReference type="GO" id="GO:0071555">
    <property type="term" value="P:cell wall organization"/>
    <property type="evidence" value="ECO:0007669"/>
    <property type="project" value="UniProtKB-KW"/>
</dbReference>
<proteinExistence type="inferred from homology"/>
<organism evidence="10 11">
    <name type="scientific">Coptis chinensis</name>
    <dbReference type="NCBI Taxonomy" id="261450"/>
    <lineage>
        <taxon>Eukaryota</taxon>
        <taxon>Viridiplantae</taxon>
        <taxon>Streptophyta</taxon>
        <taxon>Embryophyta</taxon>
        <taxon>Tracheophyta</taxon>
        <taxon>Spermatophyta</taxon>
        <taxon>Magnoliopsida</taxon>
        <taxon>Ranunculales</taxon>
        <taxon>Ranunculaceae</taxon>
        <taxon>Coptidoideae</taxon>
        <taxon>Coptis</taxon>
    </lineage>
</organism>
<reference evidence="10 11" key="1">
    <citation type="submission" date="2020-10" db="EMBL/GenBank/DDBJ databases">
        <title>The Coptis chinensis genome and diversification of protoberbering-type alkaloids.</title>
        <authorList>
            <person name="Wang B."/>
            <person name="Shu S."/>
            <person name="Song C."/>
            <person name="Liu Y."/>
        </authorList>
    </citation>
    <scope>NUCLEOTIDE SEQUENCE [LARGE SCALE GENOMIC DNA]</scope>
    <source>
        <strain evidence="10">HL-2020</strain>
        <tissue evidence="10">Leaf</tissue>
    </source>
</reference>
<dbReference type="InterPro" id="IPR000743">
    <property type="entry name" value="Glyco_hydro_28"/>
</dbReference>
<gene>
    <name evidence="10" type="ORF">IFM89_033687</name>
</gene>
<comment type="similarity">
    <text evidence="2 8">Belongs to the glycosyl hydrolase 28 family.</text>
</comment>
<evidence type="ECO:0000256" key="9">
    <source>
        <dbReference type="SAM" id="SignalP"/>
    </source>
</evidence>
<evidence type="ECO:0008006" key="12">
    <source>
        <dbReference type="Google" id="ProtNLM"/>
    </source>
</evidence>